<dbReference type="Gene3D" id="2.40.30.10">
    <property type="entry name" value="Translation factors"/>
    <property type="match status" value="1"/>
</dbReference>
<feature type="non-terminal residue" evidence="6">
    <location>
        <position position="117"/>
    </location>
</feature>
<keyword evidence="2" id="KW-0251">Elongation factor</keyword>
<dbReference type="Proteomes" id="UP000537234">
    <property type="component" value="Unassembled WGS sequence"/>
</dbReference>
<dbReference type="AlphaFoldDB" id="A0A7K9Z6X8"/>
<keyword evidence="4" id="KW-0342">GTP-binding</keyword>
<dbReference type="FunFam" id="2.40.30.10:FF:000001">
    <property type="entry name" value="Elongation factor Tu"/>
    <property type="match status" value="1"/>
</dbReference>
<gene>
    <name evidence="6" type="primary">Tufa_0</name>
    <name evidence="6" type="ORF">DICMEG_R16169</name>
</gene>
<keyword evidence="7" id="KW-1185">Reference proteome</keyword>
<proteinExistence type="predicted"/>
<accession>A0A7K9Z6X8</accession>
<organism evidence="6 7">
    <name type="scientific">Dicrurus megarhynchus</name>
    <dbReference type="NCBI Taxonomy" id="450177"/>
    <lineage>
        <taxon>Eukaryota</taxon>
        <taxon>Metazoa</taxon>
        <taxon>Chordata</taxon>
        <taxon>Craniata</taxon>
        <taxon>Vertebrata</taxon>
        <taxon>Euteleostomi</taxon>
        <taxon>Archelosauria</taxon>
        <taxon>Archosauria</taxon>
        <taxon>Dinosauria</taxon>
        <taxon>Saurischia</taxon>
        <taxon>Theropoda</taxon>
        <taxon>Coelurosauria</taxon>
        <taxon>Aves</taxon>
        <taxon>Neognathae</taxon>
        <taxon>Neoaves</taxon>
        <taxon>Telluraves</taxon>
        <taxon>Australaves</taxon>
        <taxon>Passeriformes</taxon>
        <taxon>Corvoidea</taxon>
        <taxon>Dicruridae</taxon>
        <taxon>Dicrurus</taxon>
    </lineage>
</organism>
<dbReference type="Pfam" id="PF03144">
    <property type="entry name" value="GTP_EFTU_D2"/>
    <property type="match status" value="1"/>
</dbReference>
<evidence type="ECO:0000259" key="5">
    <source>
        <dbReference type="Pfam" id="PF03144"/>
    </source>
</evidence>
<dbReference type="InterPro" id="IPR033720">
    <property type="entry name" value="EFTU_2"/>
</dbReference>
<dbReference type="SUPFAM" id="SSF50447">
    <property type="entry name" value="Translation proteins"/>
    <property type="match status" value="1"/>
</dbReference>
<dbReference type="InterPro" id="IPR004161">
    <property type="entry name" value="EFTu-like_2"/>
</dbReference>
<dbReference type="EMBL" id="VXAD01001072">
    <property type="protein sequence ID" value="NXJ18105.1"/>
    <property type="molecule type" value="Genomic_DNA"/>
</dbReference>
<evidence type="ECO:0000256" key="2">
    <source>
        <dbReference type="ARBA" id="ARBA00022768"/>
    </source>
</evidence>
<dbReference type="PANTHER" id="PTHR43721">
    <property type="entry name" value="ELONGATION FACTOR TU-RELATED"/>
    <property type="match status" value="1"/>
</dbReference>
<name>A0A7K9Z6X8_9CORV</name>
<protein>
    <submittedName>
        <fullName evidence="6">EFTU factor</fullName>
    </submittedName>
</protein>
<dbReference type="GO" id="GO:0005525">
    <property type="term" value="F:GTP binding"/>
    <property type="evidence" value="ECO:0007669"/>
    <property type="project" value="UniProtKB-KW"/>
</dbReference>
<feature type="non-terminal residue" evidence="6">
    <location>
        <position position="1"/>
    </location>
</feature>
<dbReference type="InterPro" id="IPR050055">
    <property type="entry name" value="EF-Tu_GTPase"/>
</dbReference>
<sequence>VKQIKNLLKALDSHIPLPKRELDKPFLLAIEDVFSITGRGTVVTGRIERGCVKVGDTVEIIGFNTIKTSVVIGLEMFQKVLELGEAGDNVGILLRGIQKTEIRRGMVLAKPSTMTLH</sequence>
<dbReference type="GO" id="GO:0003746">
    <property type="term" value="F:translation elongation factor activity"/>
    <property type="evidence" value="ECO:0007669"/>
    <property type="project" value="UniProtKB-KW"/>
</dbReference>
<evidence type="ECO:0000313" key="7">
    <source>
        <dbReference type="Proteomes" id="UP000537234"/>
    </source>
</evidence>
<comment type="caution">
    <text evidence="6">The sequence shown here is derived from an EMBL/GenBank/DDBJ whole genome shotgun (WGS) entry which is preliminary data.</text>
</comment>
<evidence type="ECO:0000313" key="6">
    <source>
        <dbReference type="EMBL" id="NXJ18105.1"/>
    </source>
</evidence>
<feature type="domain" description="Translation elongation factor EFTu-like" evidence="5">
    <location>
        <begin position="40"/>
        <end position="109"/>
    </location>
</feature>
<dbReference type="CDD" id="cd03697">
    <property type="entry name" value="EFTU_II"/>
    <property type="match status" value="1"/>
</dbReference>
<evidence type="ECO:0000256" key="1">
    <source>
        <dbReference type="ARBA" id="ARBA00022741"/>
    </source>
</evidence>
<evidence type="ECO:0000256" key="4">
    <source>
        <dbReference type="ARBA" id="ARBA00023134"/>
    </source>
</evidence>
<keyword evidence="3" id="KW-0648">Protein biosynthesis</keyword>
<dbReference type="InterPro" id="IPR009000">
    <property type="entry name" value="Transl_B-barrel_sf"/>
</dbReference>
<dbReference type="PANTHER" id="PTHR43721:SF22">
    <property type="entry name" value="ELONGATION FACTOR TU, MITOCHONDRIAL"/>
    <property type="match status" value="1"/>
</dbReference>
<keyword evidence="1" id="KW-0547">Nucleotide-binding</keyword>
<reference evidence="6 7" key="1">
    <citation type="submission" date="2019-09" db="EMBL/GenBank/DDBJ databases">
        <title>Bird 10,000 Genomes (B10K) Project - Family phase.</title>
        <authorList>
            <person name="Zhang G."/>
        </authorList>
    </citation>
    <scope>NUCLEOTIDE SEQUENCE [LARGE SCALE GENOMIC DNA]</scope>
    <source>
        <strain evidence="6">B10K-DU-001-48</strain>
        <tissue evidence="6">Muscle</tissue>
    </source>
</reference>
<evidence type="ECO:0000256" key="3">
    <source>
        <dbReference type="ARBA" id="ARBA00022917"/>
    </source>
</evidence>